<dbReference type="AlphaFoldDB" id="A0A5N6WSQ7"/>
<feature type="region of interest" description="Disordered" evidence="1">
    <location>
        <begin position="104"/>
        <end position="186"/>
    </location>
</feature>
<organism evidence="2 3">
    <name type="scientific">Aspergillus sergii</name>
    <dbReference type="NCBI Taxonomy" id="1034303"/>
    <lineage>
        <taxon>Eukaryota</taxon>
        <taxon>Fungi</taxon>
        <taxon>Dikarya</taxon>
        <taxon>Ascomycota</taxon>
        <taxon>Pezizomycotina</taxon>
        <taxon>Eurotiomycetes</taxon>
        <taxon>Eurotiomycetidae</taxon>
        <taxon>Eurotiales</taxon>
        <taxon>Aspergillaceae</taxon>
        <taxon>Aspergillus</taxon>
        <taxon>Aspergillus subgen. Circumdati</taxon>
    </lineage>
</organism>
<gene>
    <name evidence="2" type="ORF">BDV39DRAFT_195597</name>
</gene>
<reference evidence="3" key="1">
    <citation type="submission" date="2019-04" db="EMBL/GenBank/DDBJ databases">
        <title>Friends and foes A comparative genomics studyof 23 Aspergillus species from section Flavi.</title>
        <authorList>
            <consortium name="DOE Joint Genome Institute"/>
            <person name="Kjaerbolling I."/>
            <person name="Vesth T."/>
            <person name="Frisvad J.C."/>
            <person name="Nybo J.L."/>
            <person name="Theobald S."/>
            <person name="Kildgaard S."/>
            <person name="Isbrandt T."/>
            <person name="Kuo A."/>
            <person name="Sato A."/>
            <person name="Lyhne E.K."/>
            <person name="Kogle M.E."/>
            <person name="Wiebenga A."/>
            <person name="Kun R.S."/>
            <person name="Lubbers R.J."/>
            <person name="Makela M.R."/>
            <person name="Barry K."/>
            <person name="Chovatia M."/>
            <person name="Clum A."/>
            <person name="Daum C."/>
            <person name="Haridas S."/>
            <person name="He G."/>
            <person name="LaButti K."/>
            <person name="Lipzen A."/>
            <person name="Mondo S."/>
            <person name="Riley R."/>
            <person name="Salamov A."/>
            <person name="Simmons B.A."/>
            <person name="Magnuson J.K."/>
            <person name="Henrissat B."/>
            <person name="Mortensen U.H."/>
            <person name="Larsen T.O."/>
            <person name="Devries R.P."/>
            <person name="Grigoriev I.V."/>
            <person name="Machida M."/>
            <person name="Baker S.E."/>
            <person name="Andersen M.R."/>
        </authorList>
    </citation>
    <scope>NUCLEOTIDE SEQUENCE [LARGE SCALE GENOMIC DNA]</scope>
    <source>
        <strain evidence="3">CBS 130017</strain>
    </source>
</reference>
<feature type="compositionally biased region" description="Basic and acidic residues" evidence="1">
    <location>
        <begin position="118"/>
        <end position="129"/>
    </location>
</feature>
<dbReference type="EMBL" id="ML741825">
    <property type="protein sequence ID" value="KAE8323813.1"/>
    <property type="molecule type" value="Genomic_DNA"/>
</dbReference>
<feature type="compositionally biased region" description="Polar residues" evidence="1">
    <location>
        <begin position="104"/>
        <end position="114"/>
    </location>
</feature>
<sequence>MPIEVDFVHLDTYIKAKVTEDIPSIPVEVLLDSISELKPTTWVSSVSLRDSHHMNRAFPLSAQHLSFELQLQRSQKDPLLFSTCRGQKPTELTQNIAMTSTISQVSAETSSGTAANHHPFDGDLVKTEHPTAPSSAKPSLKRQVSPVHDTMDKNSKKARVQPAQRSSVRHRQLYGLDLSDDDDDDS</sequence>
<protein>
    <submittedName>
        <fullName evidence="2">Uncharacterized protein</fullName>
    </submittedName>
</protein>
<proteinExistence type="predicted"/>
<accession>A0A5N6WSQ7</accession>
<keyword evidence="3" id="KW-1185">Reference proteome</keyword>
<evidence type="ECO:0000256" key="1">
    <source>
        <dbReference type="SAM" id="MobiDB-lite"/>
    </source>
</evidence>
<evidence type="ECO:0000313" key="3">
    <source>
        <dbReference type="Proteomes" id="UP000325945"/>
    </source>
</evidence>
<name>A0A5N6WSQ7_9EURO</name>
<dbReference type="Proteomes" id="UP000325945">
    <property type="component" value="Unassembled WGS sequence"/>
</dbReference>
<evidence type="ECO:0000313" key="2">
    <source>
        <dbReference type="EMBL" id="KAE8323813.1"/>
    </source>
</evidence>